<accession>A0A4Q2UCB5</accession>
<evidence type="ECO:0000313" key="3">
    <source>
        <dbReference type="Proteomes" id="UP000290407"/>
    </source>
</evidence>
<organism evidence="2 3">
    <name type="scientific">Spirosoma sordidisoli</name>
    <dbReference type="NCBI Taxonomy" id="2502893"/>
    <lineage>
        <taxon>Bacteria</taxon>
        <taxon>Pseudomonadati</taxon>
        <taxon>Bacteroidota</taxon>
        <taxon>Cytophagia</taxon>
        <taxon>Cytophagales</taxon>
        <taxon>Cytophagaceae</taxon>
        <taxon>Spirosoma</taxon>
    </lineage>
</organism>
<dbReference type="RefSeq" id="WP_129606582.1">
    <property type="nucleotide sequence ID" value="NZ_SBLB01000014.1"/>
</dbReference>
<proteinExistence type="predicted"/>
<evidence type="ECO:0008006" key="4">
    <source>
        <dbReference type="Google" id="ProtNLM"/>
    </source>
</evidence>
<feature type="signal peptide" evidence="1">
    <location>
        <begin position="1"/>
        <end position="23"/>
    </location>
</feature>
<name>A0A4Q2UCB5_9BACT</name>
<dbReference type="AlphaFoldDB" id="A0A4Q2UCB5"/>
<keyword evidence="1" id="KW-0732">Signal</keyword>
<sequence length="147" mass="15622">MKTKSLFFALFALLLGAPSLLLAQSANYKNPMSINASGQVKDGTGATVGTVSKDRMIMDAKGQKIAFVDGQGNLVDAKTGKKMGRMGKDGKTYMDANGDLMFTIKDNADETCDIVDANGKKIGNVHDSYKGSACALHCFQAGHTHKQ</sequence>
<dbReference type="Proteomes" id="UP000290407">
    <property type="component" value="Unassembled WGS sequence"/>
</dbReference>
<evidence type="ECO:0000256" key="1">
    <source>
        <dbReference type="SAM" id="SignalP"/>
    </source>
</evidence>
<comment type="caution">
    <text evidence="2">The sequence shown here is derived from an EMBL/GenBank/DDBJ whole genome shotgun (WGS) entry which is preliminary data.</text>
</comment>
<gene>
    <name evidence="2" type="ORF">EQG79_29230</name>
</gene>
<feature type="chain" id="PRO_5020918632" description="DUF3659 domain-containing protein" evidence="1">
    <location>
        <begin position="24"/>
        <end position="147"/>
    </location>
</feature>
<reference evidence="2 3" key="1">
    <citation type="submission" date="2019-01" db="EMBL/GenBank/DDBJ databases">
        <title>Spirosoma flava sp. nov., a propanil-degrading bacterium isolated from herbicide-contaminated soil.</title>
        <authorList>
            <person name="Zhang L."/>
            <person name="Jiang J.-D."/>
        </authorList>
    </citation>
    <scope>NUCLEOTIDE SEQUENCE [LARGE SCALE GENOMIC DNA]</scope>
    <source>
        <strain evidence="2 3">TY50</strain>
    </source>
</reference>
<dbReference type="EMBL" id="SBLB01000014">
    <property type="protein sequence ID" value="RYC66464.1"/>
    <property type="molecule type" value="Genomic_DNA"/>
</dbReference>
<evidence type="ECO:0000313" key="2">
    <source>
        <dbReference type="EMBL" id="RYC66464.1"/>
    </source>
</evidence>
<protein>
    <recommendedName>
        <fullName evidence="4">DUF3659 domain-containing protein</fullName>
    </recommendedName>
</protein>
<keyword evidence="3" id="KW-1185">Reference proteome</keyword>